<keyword evidence="6 7" id="KW-0472">Membrane</keyword>
<evidence type="ECO:0000256" key="2">
    <source>
        <dbReference type="ARBA" id="ARBA00022475"/>
    </source>
</evidence>
<protein>
    <submittedName>
        <fullName evidence="9">Phosphatase PAP2 family protein</fullName>
    </submittedName>
</protein>
<proteinExistence type="predicted"/>
<dbReference type="PANTHER" id="PTHR14969">
    <property type="entry name" value="SPHINGOSINE-1-PHOSPHATE PHOSPHOHYDROLASE"/>
    <property type="match status" value="1"/>
</dbReference>
<evidence type="ECO:0000256" key="1">
    <source>
        <dbReference type="ARBA" id="ARBA00004651"/>
    </source>
</evidence>
<keyword evidence="3 7" id="KW-0812">Transmembrane</keyword>
<feature type="domain" description="Phosphatidic acid phosphatase type 2/haloperoxidase" evidence="8">
    <location>
        <begin position="46"/>
        <end position="155"/>
    </location>
</feature>
<evidence type="ECO:0000259" key="8">
    <source>
        <dbReference type="SMART" id="SM00014"/>
    </source>
</evidence>
<evidence type="ECO:0000256" key="6">
    <source>
        <dbReference type="ARBA" id="ARBA00023136"/>
    </source>
</evidence>
<sequence>MRWANGLEMDSGIEFLAEKGLLALVALTAGVALWTFFCSRRQFWTLVSAGVGVVTAYALSECIKVLVAEPRPCTASTVSTVIACPAAGDWSWPSNHAVLAAAFATACIITQTRTVWVAAPLAAVVAASRVLAGVHYVHDVLSGLALGAAIVATAVIALGPLLNRKAAAETTEVATKGSLG</sequence>
<keyword evidence="2" id="KW-1003">Cell membrane</keyword>
<name>A0A9D2C7B0_9MICO</name>
<evidence type="ECO:0000313" key="10">
    <source>
        <dbReference type="Proteomes" id="UP000824005"/>
    </source>
</evidence>
<evidence type="ECO:0000256" key="7">
    <source>
        <dbReference type="SAM" id="Phobius"/>
    </source>
</evidence>
<feature type="transmembrane region" description="Helical" evidence="7">
    <location>
        <begin position="115"/>
        <end position="137"/>
    </location>
</feature>
<gene>
    <name evidence="9" type="ORF">H9830_00965</name>
</gene>
<dbReference type="SUPFAM" id="SSF48317">
    <property type="entry name" value="Acid phosphatase/Vanadium-dependent haloperoxidase"/>
    <property type="match status" value="1"/>
</dbReference>
<comment type="caution">
    <text evidence="9">The sequence shown here is derived from an EMBL/GenBank/DDBJ whole genome shotgun (WGS) entry which is preliminary data.</text>
</comment>
<keyword evidence="5 7" id="KW-1133">Transmembrane helix</keyword>
<evidence type="ECO:0000256" key="5">
    <source>
        <dbReference type="ARBA" id="ARBA00022989"/>
    </source>
</evidence>
<dbReference type="InterPro" id="IPR000326">
    <property type="entry name" value="PAP2/HPO"/>
</dbReference>
<dbReference type="GO" id="GO:0005886">
    <property type="term" value="C:plasma membrane"/>
    <property type="evidence" value="ECO:0007669"/>
    <property type="project" value="UniProtKB-SubCell"/>
</dbReference>
<reference evidence="9" key="2">
    <citation type="submission" date="2021-04" db="EMBL/GenBank/DDBJ databases">
        <authorList>
            <person name="Gilroy R."/>
        </authorList>
    </citation>
    <scope>NUCLEOTIDE SEQUENCE</scope>
    <source>
        <strain evidence="9">ChiGjej1B1-98</strain>
    </source>
</reference>
<evidence type="ECO:0000256" key="3">
    <source>
        <dbReference type="ARBA" id="ARBA00022692"/>
    </source>
</evidence>
<comment type="subcellular location">
    <subcellularLocation>
        <location evidence="1">Cell membrane</location>
        <topology evidence="1">Multi-pass membrane protein</topology>
    </subcellularLocation>
</comment>
<dbReference type="Pfam" id="PF01569">
    <property type="entry name" value="PAP2"/>
    <property type="match status" value="1"/>
</dbReference>
<reference evidence="9" key="1">
    <citation type="journal article" date="2021" name="PeerJ">
        <title>Extensive microbial diversity within the chicken gut microbiome revealed by metagenomics and culture.</title>
        <authorList>
            <person name="Gilroy R."/>
            <person name="Ravi A."/>
            <person name="Getino M."/>
            <person name="Pursley I."/>
            <person name="Horton D.L."/>
            <person name="Alikhan N.F."/>
            <person name="Baker D."/>
            <person name="Gharbi K."/>
            <person name="Hall N."/>
            <person name="Watson M."/>
            <person name="Adriaenssens E.M."/>
            <person name="Foster-Nyarko E."/>
            <person name="Jarju S."/>
            <person name="Secka A."/>
            <person name="Antonio M."/>
            <person name="Oren A."/>
            <person name="Chaudhuri R.R."/>
            <person name="La Ragione R."/>
            <person name="Hildebrand F."/>
            <person name="Pallen M.J."/>
        </authorList>
    </citation>
    <scope>NUCLEOTIDE SEQUENCE</scope>
    <source>
        <strain evidence="9">ChiGjej1B1-98</strain>
    </source>
</reference>
<dbReference type="GO" id="GO:0016787">
    <property type="term" value="F:hydrolase activity"/>
    <property type="evidence" value="ECO:0007669"/>
    <property type="project" value="UniProtKB-KW"/>
</dbReference>
<dbReference type="SMART" id="SM00014">
    <property type="entry name" value="acidPPc"/>
    <property type="match status" value="1"/>
</dbReference>
<dbReference type="PANTHER" id="PTHR14969:SF62">
    <property type="entry name" value="DECAPRENYLPHOSPHORYL-5-PHOSPHORIBOSE PHOSPHATASE RV3807C-RELATED"/>
    <property type="match status" value="1"/>
</dbReference>
<accession>A0A9D2C7B0</accession>
<dbReference type="Proteomes" id="UP000824005">
    <property type="component" value="Unassembled WGS sequence"/>
</dbReference>
<dbReference type="InterPro" id="IPR036938">
    <property type="entry name" value="PAP2/HPO_sf"/>
</dbReference>
<evidence type="ECO:0000256" key="4">
    <source>
        <dbReference type="ARBA" id="ARBA00022801"/>
    </source>
</evidence>
<keyword evidence="4" id="KW-0378">Hydrolase</keyword>
<feature type="transmembrane region" description="Helical" evidence="7">
    <location>
        <begin position="20"/>
        <end position="37"/>
    </location>
</feature>
<feature type="transmembrane region" description="Helical" evidence="7">
    <location>
        <begin position="143"/>
        <end position="162"/>
    </location>
</feature>
<dbReference type="Gene3D" id="1.20.144.10">
    <property type="entry name" value="Phosphatidic acid phosphatase type 2/haloperoxidase"/>
    <property type="match status" value="1"/>
</dbReference>
<organism evidence="9 10">
    <name type="scientific">Candidatus Agrococcus pullicola</name>
    <dbReference type="NCBI Taxonomy" id="2838429"/>
    <lineage>
        <taxon>Bacteria</taxon>
        <taxon>Bacillati</taxon>
        <taxon>Actinomycetota</taxon>
        <taxon>Actinomycetes</taxon>
        <taxon>Micrococcales</taxon>
        <taxon>Microbacteriaceae</taxon>
        <taxon>Agrococcus</taxon>
    </lineage>
</organism>
<evidence type="ECO:0000313" key="9">
    <source>
        <dbReference type="EMBL" id="HIY64831.1"/>
    </source>
</evidence>
<dbReference type="AlphaFoldDB" id="A0A9D2C7B0"/>
<dbReference type="EMBL" id="DXDC01000025">
    <property type="protein sequence ID" value="HIY64831.1"/>
    <property type="molecule type" value="Genomic_DNA"/>
</dbReference>